<feature type="compositionally biased region" description="Basic residues" evidence="1">
    <location>
        <begin position="132"/>
        <end position="142"/>
    </location>
</feature>
<dbReference type="Pfam" id="PF00651">
    <property type="entry name" value="BTB"/>
    <property type="match status" value="1"/>
</dbReference>
<evidence type="ECO:0000313" key="3">
    <source>
        <dbReference type="EMBL" id="PAV56516.1"/>
    </source>
</evidence>
<organism evidence="3 4">
    <name type="scientific">Diploscapter pachys</name>
    <dbReference type="NCBI Taxonomy" id="2018661"/>
    <lineage>
        <taxon>Eukaryota</taxon>
        <taxon>Metazoa</taxon>
        <taxon>Ecdysozoa</taxon>
        <taxon>Nematoda</taxon>
        <taxon>Chromadorea</taxon>
        <taxon>Rhabditida</taxon>
        <taxon>Rhabditina</taxon>
        <taxon>Rhabditomorpha</taxon>
        <taxon>Rhabditoidea</taxon>
        <taxon>Rhabditidae</taxon>
        <taxon>Diploscapter</taxon>
    </lineage>
</organism>
<evidence type="ECO:0000259" key="2">
    <source>
        <dbReference type="Pfam" id="PF00651"/>
    </source>
</evidence>
<dbReference type="EMBL" id="LIAE01010699">
    <property type="protein sequence ID" value="PAV56516.1"/>
    <property type="molecule type" value="Genomic_DNA"/>
</dbReference>
<dbReference type="OrthoDB" id="5863975at2759"/>
<dbReference type="Proteomes" id="UP000218231">
    <property type="component" value="Unassembled WGS sequence"/>
</dbReference>
<reference evidence="3 4" key="1">
    <citation type="journal article" date="2017" name="Curr. Biol.">
        <title>Genome architecture and evolution of a unichromosomal asexual nematode.</title>
        <authorList>
            <person name="Fradin H."/>
            <person name="Zegar C."/>
            <person name="Gutwein M."/>
            <person name="Lucas J."/>
            <person name="Kovtun M."/>
            <person name="Corcoran D."/>
            <person name="Baugh L.R."/>
            <person name="Kiontke K."/>
            <person name="Gunsalus K."/>
            <person name="Fitch D.H."/>
            <person name="Piano F."/>
        </authorList>
    </citation>
    <scope>NUCLEOTIDE SEQUENCE [LARGE SCALE GENOMIC DNA]</scope>
    <source>
        <strain evidence="3">PF1309</strain>
    </source>
</reference>
<name>A0A2A2J405_9BILA</name>
<feature type="region of interest" description="Disordered" evidence="1">
    <location>
        <begin position="100"/>
        <end position="142"/>
    </location>
</feature>
<proteinExistence type="predicted"/>
<feature type="region of interest" description="Disordered" evidence="1">
    <location>
        <begin position="33"/>
        <end position="63"/>
    </location>
</feature>
<feature type="compositionally biased region" description="Low complexity" evidence="1">
    <location>
        <begin position="38"/>
        <end position="57"/>
    </location>
</feature>
<gene>
    <name evidence="3" type="ORF">WR25_00217</name>
</gene>
<protein>
    <recommendedName>
        <fullName evidence="2">BTB domain-containing protein</fullName>
    </recommendedName>
</protein>
<dbReference type="SUPFAM" id="SSF54695">
    <property type="entry name" value="POZ domain"/>
    <property type="match status" value="1"/>
</dbReference>
<dbReference type="AlphaFoldDB" id="A0A2A2J405"/>
<dbReference type="InterPro" id="IPR000210">
    <property type="entry name" value="BTB/POZ_dom"/>
</dbReference>
<feature type="domain" description="BTB" evidence="2">
    <location>
        <begin position="158"/>
        <end position="261"/>
    </location>
</feature>
<sequence length="423" mass="47797">MAYGHYELHRMEQARAYTPQQYFRPPVCHLPLPPSPVSPRSNSRLSNHNSNLSNDSNGIPSWNTELSGEPAEFFYVVSDGETNDFEKSPKFGGGPLMKARSLSPRKQPNIGQSTSHVNKEFSHSAGPEHVSRPKSPHKRKKKNVTNTLDFLNSQCHLEGCSASIVVNSTKFLICRHQLCHASEYFKQLLSCHRGDDDITIAVSGLTQPSPSTQFRWFVESCIPCPALRDISDDILETCMRLSKRFQAQGLEIRCGKFIIENVHQRQPIVALCWLNWSLKHKFEAQVIAACMPCVARLSLCSLEEHRNMLTEKIYSDILAAKLRGSYEKAVKVFRTIHTMDHFSVDLMSCPKCGRTKDGLRVKVNADPCRKQLGCDRCHTQGCQLDDKAGEDLQVKLNYNNPLVFLNYANLGLLSVLPWVIRLE</sequence>
<accession>A0A2A2J405</accession>
<comment type="caution">
    <text evidence="3">The sequence shown here is derived from an EMBL/GenBank/DDBJ whole genome shotgun (WGS) entry which is preliminary data.</text>
</comment>
<evidence type="ECO:0000256" key="1">
    <source>
        <dbReference type="SAM" id="MobiDB-lite"/>
    </source>
</evidence>
<evidence type="ECO:0000313" key="4">
    <source>
        <dbReference type="Proteomes" id="UP000218231"/>
    </source>
</evidence>
<keyword evidence="4" id="KW-1185">Reference proteome</keyword>
<dbReference type="Gene3D" id="3.30.710.10">
    <property type="entry name" value="Potassium Channel Kv1.1, Chain A"/>
    <property type="match status" value="1"/>
</dbReference>
<dbReference type="InterPro" id="IPR011333">
    <property type="entry name" value="SKP1/BTB/POZ_sf"/>
</dbReference>
<feature type="compositionally biased region" description="Polar residues" evidence="1">
    <location>
        <begin position="104"/>
        <end position="116"/>
    </location>
</feature>